<reference evidence="11 12" key="1">
    <citation type="journal article" date="2019" name="Sci. Rep.">
        <title>Orb-weaving spider Araneus ventricosus genome elucidates the spidroin gene catalogue.</title>
        <authorList>
            <person name="Kono N."/>
            <person name="Nakamura H."/>
            <person name="Ohtoshi R."/>
            <person name="Moran D.A.P."/>
            <person name="Shinohara A."/>
            <person name="Yoshida Y."/>
            <person name="Fujiwara M."/>
            <person name="Mori M."/>
            <person name="Tomita M."/>
            <person name="Arakawa K."/>
        </authorList>
    </citation>
    <scope>NUCLEOTIDE SEQUENCE [LARGE SCALE GENOMIC DNA]</scope>
</reference>
<dbReference type="FunFam" id="3.10.20.370:FF:000001">
    <property type="entry name" value="Retrovirus-related Pol polyprotein from transposon 17.6-like protein"/>
    <property type="match status" value="1"/>
</dbReference>
<dbReference type="AlphaFoldDB" id="A0A4Y2BLM5"/>
<dbReference type="Gene3D" id="3.30.70.270">
    <property type="match status" value="2"/>
</dbReference>
<dbReference type="CDD" id="cd09274">
    <property type="entry name" value="RNase_HI_RT_Ty3"/>
    <property type="match status" value="1"/>
</dbReference>
<dbReference type="Pfam" id="PF00078">
    <property type="entry name" value="RVT_1"/>
    <property type="match status" value="1"/>
</dbReference>
<keyword evidence="12" id="KW-1185">Reference proteome</keyword>
<evidence type="ECO:0000313" key="12">
    <source>
        <dbReference type="Proteomes" id="UP000499080"/>
    </source>
</evidence>
<evidence type="ECO:0000256" key="5">
    <source>
        <dbReference type="ARBA" id="ARBA00022722"/>
    </source>
</evidence>
<evidence type="ECO:0000256" key="3">
    <source>
        <dbReference type="ARBA" id="ARBA00022679"/>
    </source>
</evidence>
<dbReference type="GO" id="GO:0004519">
    <property type="term" value="F:endonuclease activity"/>
    <property type="evidence" value="ECO:0007669"/>
    <property type="project" value="UniProtKB-KW"/>
</dbReference>
<dbReference type="SUPFAM" id="SSF56672">
    <property type="entry name" value="DNA/RNA polymerases"/>
    <property type="match status" value="1"/>
</dbReference>
<evidence type="ECO:0000256" key="8">
    <source>
        <dbReference type="ARBA" id="ARBA00022918"/>
    </source>
</evidence>
<keyword evidence="9" id="KW-0511">Multifunctional enzyme</keyword>
<keyword evidence="6" id="KW-0255">Endonuclease</keyword>
<accession>A0A4Y2BLM5</accession>
<dbReference type="EMBL" id="BGPR01000084">
    <property type="protein sequence ID" value="GBL92136.1"/>
    <property type="molecule type" value="Genomic_DNA"/>
</dbReference>
<keyword evidence="5" id="KW-0540">Nuclease</keyword>
<keyword evidence="3" id="KW-0808">Transferase</keyword>
<dbReference type="InterPro" id="IPR000477">
    <property type="entry name" value="RT_dom"/>
</dbReference>
<dbReference type="GO" id="GO:0006508">
    <property type="term" value="P:proteolysis"/>
    <property type="evidence" value="ECO:0007669"/>
    <property type="project" value="UniProtKB-KW"/>
</dbReference>
<evidence type="ECO:0000256" key="6">
    <source>
        <dbReference type="ARBA" id="ARBA00022759"/>
    </source>
</evidence>
<evidence type="ECO:0000313" key="11">
    <source>
        <dbReference type="EMBL" id="GBL92136.1"/>
    </source>
</evidence>
<dbReference type="Pfam" id="PF17919">
    <property type="entry name" value="RT_RNaseH_2"/>
    <property type="match status" value="1"/>
</dbReference>
<comment type="caution">
    <text evidence="11">The sequence shown here is derived from an EMBL/GenBank/DDBJ whole genome shotgun (WGS) entry which is preliminary data.</text>
</comment>
<dbReference type="PANTHER" id="PTHR37984">
    <property type="entry name" value="PROTEIN CBG26694"/>
    <property type="match status" value="1"/>
</dbReference>
<dbReference type="FunFam" id="3.10.10.10:FF:000007">
    <property type="entry name" value="Retrovirus-related Pol polyprotein from transposon 17.6-like Protein"/>
    <property type="match status" value="1"/>
</dbReference>
<dbReference type="GO" id="GO:0008233">
    <property type="term" value="F:peptidase activity"/>
    <property type="evidence" value="ECO:0007669"/>
    <property type="project" value="UniProtKB-KW"/>
</dbReference>
<keyword evidence="8" id="KW-0695">RNA-directed DNA polymerase</keyword>
<evidence type="ECO:0000256" key="7">
    <source>
        <dbReference type="ARBA" id="ARBA00022801"/>
    </source>
</evidence>
<dbReference type="OrthoDB" id="6425673at2759"/>
<gene>
    <name evidence="11" type="primary">pol_8</name>
    <name evidence="11" type="ORF">AVEN_91487_1</name>
</gene>
<sequence length="422" mass="47934">MVTKSNGDWRPCGDYRKLNSVTVPDRYPVPHIQDCLQVLEGKKIFSTLDLAKAYHQIPVLEEDVPKTAVATAFGLFEFLRMPFGLSNAAATFQRFIHHVLSGMDFCVPYFDDVLVAPECKIQHLEHLKQVFQRFEEYSVRLNASKCVLGKSSVKILGHIVTPDGITTLPEKVSAITDFPEPSTVKELRRFLALISFYRRFVPNAARTQAVLNAYLKGAKKNDKTPITWTNEAKNAFVKCKHDLAEATVLYHPSVNATLAIVMDASDNAVGAALQQQVTTGWQPLAFYSKSLSPAQRRYSACDRELLAAYMAIKYFRHMVEGRSFILFTDHKPLTFAFRQKEDKCSPRQLRQLDLIGQFTTDIRHLKGTDNAVADALSRIHISTIGLPYAIDFQKWPRSNRQILNCKIFCLEIQLHWYCNLSQ</sequence>
<dbReference type="CDD" id="cd01647">
    <property type="entry name" value="RT_LTR"/>
    <property type="match status" value="1"/>
</dbReference>
<evidence type="ECO:0000259" key="10">
    <source>
        <dbReference type="PROSITE" id="PS50878"/>
    </source>
</evidence>
<dbReference type="InterPro" id="IPR043128">
    <property type="entry name" value="Rev_trsase/Diguanyl_cyclase"/>
</dbReference>
<dbReference type="EC" id="2.7.7.49" evidence="1"/>
<proteinExistence type="predicted"/>
<keyword evidence="2" id="KW-0645">Protease</keyword>
<keyword evidence="4" id="KW-0548">Nucleotidyltransferase</keyword>
<dbReference type="Gene3D" id="3.10.10.10">
    <property type="entry name" value="HIV Type 1 Reverse Transcriptase, subunit A, domain 1"/>
    <property type="match status" value="1"/>
</dbReference>
<evidence type="ECO:0000256" key="2">
    <source>
        <dbReference type="ARBA" id="ARBA00022670"/>
    </source>
</evidence>
<dbReference type="GO" id="GO:0003964">
    <property type="term" value="F:RNA-directed DNA polymerase activity"/>
    <property type="evidence" value="ECO:0007669"/>
    <property type="project" value="UniProtKB-KW"/>
</dbReference>
<organism evidence="11 12">
    <name type="scientific">Araneus ventricosus</name>
    <name type="common">Orbweaver spider</name>
    <name type="synonym">Epeira ventricosa</name>
    <dbReference type="NCBI Taxonomy" id="182803"/>
    <lineage>
        <taxon>Eukaryota</taxon>
        <taxon>Metazoa</taxon>
        <taxon>Ecdysozoa</taxon>
        <taxon>Arthropoda</taxon>
        <taxon>Chelicerata</taxon>
        <taxon>Arachnida</taxon>
        <taxon>Araneae</taxon>
        <taxon>Araneomorphae</taxon>
        <taxon>Entelegynae</taxon>
        <taxon>Araneoidea</taxon>
        <taxon>Araneidae</taxon>
        <taxon>Araneus</taxon>
    </lineage>
</organism>
<protein>
    <recommendedName>
        <fullName evidence="1">RNA-directed DNA polymerase</fullName>
        <ecNumber evidence="1">2.7.7.49</ecNumber>
    </recommendedName>
</protein>
<name>A0A4Y2BLM5_ARAVE</name>
<dbReference type="FunFam" id="3.30.70.270:FF:000020">
    <property type="entry name" value="Transposon Tf2-6 polyprotein-like Protein"/>
    <property type="match status" value="1"/>
</dbReference>
<evidence type="ECO:0000256" key="9">
    <source>
        <dbReference type="ARBA" id="ARBA00023268"/>
    </source>
</evidence>
<dbReference type="InterPro" id="IPR043502">
    <property type="entry name" value="DNA/RNA_pol_sf"/>
</dbReference>
<dbReference type="PANTHER" id="PTHR37984:SF5">
    <property type="entry name" value="PROTEIN NYNRIN-LIKE"/>
    <property type="match status" value="1"/>
</dbReference>
<keyword evidence="7" id="KW-0378">Hydrolase</keyword>
<dbReference type="PROSITE" id="PS50878">
    <property type="entry name" value="RT_POL"/>
    <property type="match status" value="1"/>
</dbReference>
<feature type="domain" description="Reverse transcriptase" evidence="10">
    <location>
        <begin position="1"/>
        <end position="160"/>
    </location>
</feature>
<dbReference type="InterPro" id="IPR050951">
    <property type="entry name" value="Retrovirus_Pol_polyprotein"/>
</dbReference>
<dbReference type="Proteomes" id="UP000499080">
    <property type="component" value="Unassembled WGS sequence"/>
</dbReference>
<evidence type="ECO:0000256" key="4">
    <source>
        <dbReference type="ARBA" id="ARBA00022695"/>
    </source>
</evidence>
<evidence type="ECO:0000256" key="1">
    <source>
        <dbReference type="ARBA" id="ARBA00012493"/>
    </source>
</evidence>
<dbReference type="InterPro" id="IPR041577">
    <property type="entry name" value="RT_RNaseH_2"/>
</dbReference>